<evidence type="ECO:0000313" key="3">
    <source>
        <dbReference type="EMBL" id="TRW24643.1"/>
    </source>
</evidence>
<dbReference type="InterPro" id="IPR006976">
    <property type="entry name" value="VanZ-like"/>
</dbReference>
<dbReference type="EMBL" id="VJVZ01000005">
    <property type="protein sequence ID" value="TRW24643.1"/>
    <property type="molecule type" value="Genomic_DNA"/>
</dbReference>
<comment type="caution">
    <text evidence="3">The sequence shown here is derived from an EMBL/GenBank/DDBJ whole genome shotgun (WGS) entry which is preliminary data.</text>
</comment>
<dbReference type="OrthoDB" id="9805025at2"/>
<reference evidence="3 4" key="1">
    <citation type="submission" date="2019-07" db="EMBL/GenBank/DDBJ databases">
        <title>Flavobacterium sp. nov., isolated from glacier ice.</title>
        <authorList>
            <person name="Liu Q."/>
            <person name="Xin Y.-H."/>
        </authorList>
    </citation>
    <scope>NUCLEOTIDE SEQUENCE [LARGE SCALE GENOMIC DNA]</scope>
    <source>
        <strain evidence="3 4">ZT4R6</strain>
    </source>
</reference>
<evidence type="ECO:0000313" key="4">
    <source>
        <dbReference type="Proteomes" id="UP000320643"/>
    </source>
</evidence>
<dbReference type="PANTHER" id="PTHR36834">
    <property type="entry name" value="MEMBRANE PROTEIN-RELATED"/>
    <property type="match status" value="1"/>
</dbReference>
<keyword evidence="1" id="KW-0472">Membrane</keyword>
<feature type="transmembrane region" description="Helical" evidence="1">
    <location>
        <begin position="92"/>
        <end position="111"/>
    </location>
</feature>
<accession>A0A552V2F4</accession>
<dbReference type="Pfam" id="PF04892">
    <property type="entry name" value="VanZ"/>
    <property type="match status" value="1"/>
</dbReference>
<organism evidence="3 4">
    <name type="scientific">Flavobacterium zepuense</name>
    <dbReference type="NCBI Taxonomy" id="2593302"/>
    <lineage>
        <taxon>Bacteria</taxon>
        <taxon>Pseudomonadati</taxon>
        <taxon>Bacteroidota</taxon>
        <taxon>Flavobacteriia</taxon>
        <taxon>Flavobacteriales</taxon>
        <taxon>Flavobacteriaceae</taxon>
        <taxon>Flavobacterium</taxon>
    </lineage>
</organism>
<name>A0A552V2F4_9FLAO</name>
<dbReference type="Proteomes" id="UP000320643">
    <property type="component" value="Unassembled WGS sequence"/>
</dbReference>
<dbReference type="PANTHER" id="PTHR36834:SF1">
    <property type="entry name" value="INTEGRAL MEMBRANE PROTEIN"/>
    <property type="match status" value="1"/>
</dbReference>
<evidence type="ECO:0000256" key="1">
    <source>
        <dbReference type="SAM" id="Phobius"/>
    </source>
</evidence>
<feature type="transmembrane region" description="Helical" evidence="1">
    <location>
        <begin position="123"/>
        <end position="141"/>
    </location>
</feature>
<evidence type="ECO:0000259" key="2">
    <source>
        <dbReference type="Pfam" id="PF04892"/>
    </source>
</evidence>
<proteinExistence type="predicted"/>
<feature type="transmembrane region" description="Helical" evidence="1">
    <location>
        <begin position="9"/>
        <end position="26"/>
    </location>
</feature>
<feature type="transmembrane region" description="Helical" evidence="1">
    <location>
        <begin position="63"/>
        <end position="85"/>
    </location>
</feature>
<keyword evidence="1" id="KW-1133">Transmembrane helix</keyword>
<feature type="domain" description="VanZ-like" evidence="2">
    <location>
        <begin position="12"/>
        <end position="139"/>
    </location>
</feature>
<sequence>MRFNNFQKIGAAIYFLIVVCITLISGQRDLDDNYRRRANFDFFSQKWLYINNFNTIGYKRQEFIVLEIIGNTLLFVPFFLALYVLVNKRMGIVKAIAVLLLNILSVEGIQFALNRGVFDIDDIILNFAGGLVGLAAFNFIYRKYILK</sequence>
<keyword evidence="4" id="KW-1185">Reference proteome</keyword>
<gene>
    <name evidence="3" type="ORF">FMM05_09010</name>
</gene>
<dbReference type="RefSeq" id="WP_143373047.1">
    <property type="nucleotide sequence ID" value="NZ_VJVZ01000005.1"/>
</dbReference>
<protein>
    <submittedName>
        <fullName evidence="3">VanZ family protein</fullName>
    </submittedName>
</protein>
<dbReference type="InterPro" id="IPR053150">
    <property type="entry name" value="Teicoplanin_resist-assoc"/>
</dbReference>
<keyword evidence="1" id="KW-0812">Transmembrane</keyword>
<dbReference type="AlphaFoldDB" id="A0A552V2F4"/>